<sequence length="323" mass="34743">MSDGHNASRAPRVRKAPNRIPTTVSDSSAAALTAYIDRITELCPHLPASVPEGTLDSSPDTIDGKIYRVVHHVFGVDSKAPADTFTRRMDVLFGTDCGDTEGRFHHVRRGPYGMILFAKYLRTIKWATDGIPLTTAALKLAEVAKEMEVLCHQPHPPIGPSPSAASTSGSKRAAGEASSEDKDGPSMKRRNIHQTCNGTVTVEDEDEDEFPSSIPPPAKSQIPSRASNIELVVPSKPRKNSSGNKSSLSLGDKKVVYLQTKKSHVTPPPSGSDPTPVGDDDLLLDIDIAEIAVSETVDTTADLKKFFHPATRQLNFIGSAKFA</sequence>
<dbReference type="Proteomes" id="UP001218218">
    <property type="component" value="Unassembled WGS sequence"/>
</dbReference>
<comment type="caution">
    <text evidence="2">The sequence shown here is derived from an EMBL/GenBank/DDBJ whole genome shotgun (WGS) entry which is preliminary data.</text>
</comment>
<dbReference type="AlphaFoldDB" id="A0AAD6ZDJ9"/>
<keyword evidence="3" id="KW-1185">Reference proteome</keyword>
<evidence type="ECO:0000313" key="3">
    <source>
        <dbReference type="Proteomes" id="UP001218218"/>
    </source>
</evidence>
<dbReference type="EMBL" id="JARIHO010000057">
    <property type="protein sequence ID" value="KAJ7318603.1"/>
    <property type="molecule type" value="Genomic_DNA"/>
</dbReference>
<name>A0AAD6ZDJ9_9AGAR</name>
<evidence type="ECO:0000256" key="1">
    <source>
        <dbReference type="SAM" id="MobiDB-lite"/>
    </source>
</evidence>
<accession>A0AAD6ZDJ9</accession>
<protein>
    <submittedName>
        <fullName evidence="2">Uncharacterized protein</fullName>
    </submittedName>
</protein>
<proteinExistence type="predicted"/>
<feature type="compositionally biased region" description="Low complexity" evidence="1">
    <location>
        <begin position="161"/>
        <end position="170"/>
    </location>
</feature>
<feature type="region of interest" description="Disordered" evidence="1">
    <location>
        <begin position="233"/>
        <end position="252"/>
    </location>
</feature>
<feature type="compositionally biased region" description="Low complexity" evidence="1">
    <location>
        <begin position="240"/>
        <end position="250"/>
    </location>
</feature>
<feature type="region of interest" description="Disordered" evidence="1">
    <location>
        <begin position="152"/>
        <end position="226"/>
    </location>
</feature>
<gene>
    <name evidence="2" type="ORF">DFH08DRAFT_398527</name>
</gene>
<feature type="region of interest" description="Disordered" evidence="1">
    <location>
        <begin position="1"/>
        <end position="22"/>
    </location>
</feature>
<reference evidence="2" key="1">
    <citation type="submission" date="2023-03" db="EMBL/GenBank/DDBJ databases">
        <title>Massive genome expansion in bonnet fungi (Mycena s.s.) driven by repeated elements and novel gene families across ecological guilds.</title>
        <authorList>
            <consortium name="Lawrence Berkeley National Laboratory"/>
            <person name="Harder C.B."/>
            <person name="Miyauchi S."/>
            <person name="Viragh M."/>
            <person name="Kuo A."/>
            <person name="Thoen E."/>
            <person name="Andreopoulos B."/>
            <person name="Lu D."/>
            <person name="Skrede I."/>
            <person name="Drula E."/>
            <person name="Henrissat B."/>
            <person name="Morin E."/>
            <person name="Kohler A."/>
            <person name="Barry K."/>
            <person name="LaButti K."/>
            <person name="Morin E."/>
            <person name="Salamov A."/>
            <person name="Lipzen A."/>
            <person name="Mereny Z."/>
            <person name="Hegedus B."/>
            <person name="Baldrian P."/>
            <person name="Stursova M."/>
            <person name="Weitz H."/>
            <person name="Taylor A."/>
            <person name="Grigoriev I.V."/>
            <person name="Nagy L.G."/>
            <person name="Martin F."/>
            <person name="Kauserud H."/>
        </authorList>
    </citation>
    <scope>NUCLEOTIDE SEQUENCE</scope>
    <source>
        <strain evidence="2">CBHHK002</strain>
    </source>
</reference>
<organism evidence="2 3">
    <name type="scientific">Mycena albidolilacea</name>
    <dbReference type="NCBI Taxonomy" id="1033008"/>
    <lineage>
        <taxon>Eukaryota</taxon>
        <taxon>Fungi</taxon>
        <taxon>Dikarya</taxon>
        <taxon>Basidiomycota</taxon>
        <taxon>Agaricomycotina</taxon>
        <taxon>Agaricomycetes</taxon>
        <taxon>Agaricomycetidae</taxon>
        <taxon>Agaricales</taxon>
        <taxon>Marasmiineae</taxon>
        <taxon>Mycenaceae</taxon>
        <taxon>Mycena</taxon>
    </lineage>
</organism>
<evidence type="ECO:0000313" key="2">
    <source>
        <dbReference type="EMBL" id="KAJ7318603.1"/>
    </source>
</evidence>